<keyword evidence="18" id="KW-1185">Reference proteome</keyword>
<protein>
    <recommendedName>
        <fullName evidence="14">Bifunctional adenosylcobalamin biosynthesis protein</fullName>
        <ecNumber evidence="14">2.7.1.156</ecNumber>
        <ecNumber evidence="14">2.7.7.62</ecNumber>
    </recommendedName>
</protein>
<evidence type="ECO:0000313" key="17">
    <source>
        <dbReference type="EMBL" id="SDH87026.1"/>
    </source>
</evidence>
<feature type="binding site" evidence="16">
    <location>
        <position position="103"/>
    </location>
    <ligand>
        <name>GTP</name>
        <dbReference type="ChEBI" id="CHEBI:37565"/>
    </ligand>
</feature>
<keyword evidence="11 14" id="KW-0418">Kinase</keyword>
<feature type="binding site" evidence="16">
    <location>
        <begin position="52"/>
        <end position="54"/>
    </location>
    <ligand>
        <name>GTP</name>
        <dbReference type="ChEBI" id="CHEBI:37565"/>
    </ligand>
</feature>
<dbReference type="GO" id="GO:0043752">
    <property type="term" value="F:adenosylcobinamide kinase activity"/>
    <property type="evidence" value="ECO:0007669"/>
    <property type="project" value="UniProtKB-EC"/>
</dbReference>
<evidence type="ECO:0000256" key="12">
    <source>
        <dbReference type="ARBA" id="ARBA00022840"/>
    </source>
</evidence>
<feature type="active site" description="GMP-histidine intermediate" evidence="15">
    <location>
        <position position="70"/>
    </location>
</feature>
<evidence type="ECO:0000313" key="18">
    <source>
        <dbReference type="Proteomes" id="UP000217076"/>
    </source>
</evidence>
<dbReference type="InterPro" id="IPR003203">
    <property type="entry name" value="CobU/CobP"/>
</dbReference>
<evidence type="ECO:0000256" key="16">
    <source>
        <dbReference type="PIRSR" id="PIRSR006135-2"/>
    </source>
</evidence>
<dbReference type="GO" id="GO:0005525">
    <property type="term" value="F:GTP binding"/>
    <property type="evidence" value="ECO:0007669"/>
    <property type="project" value="UniProtKB-UniRule"/>
</dbReference>
<dbReference type="NCBIfam" id="NF004469">
    <property type="entry name" value="PRK05800.1"/>
    <property type="match status" value="1"/>
</dbReference>
<comment type="function">
    <text evidence="4 14">Catalyzes ATP-dependent phosphorylation of adenosylcobinamide and addition of GMP to adenosylcobinamide phosphate.</text>
</comment>
<evidence type="ECO:0000256" key="10">
    <source>
        <dbReference type="ARBA" id="ARBA00022741"/>
    </source>
</evidence>
<keyword evidence="17" id="KW-0548">Nucleotidyltransferase</keyword>
<name>A0A1G8FYG9_9PROT</name>
<dbReference type="SUPFAM" id="SSF52540">
    <property type="entry name" value="P-loop containing nucleoside triphosphate hydrolases"/>
    <property type="match status" value="1"/>
</dbReference>
<dbReference type="AlphaFoldDB" id="A0A1G8FYG9"/>
<dbReference type="RefSeq" id="WP_092621890.1">
    <property type="nucleotide sequence ID" value="NZ_FNCV01000017.1"/>
</dbReference>
<dbReference type="InterPro" id="IPR027417">
    <property type="entry name" value="P-loop_NTPase"/>
</dbReference>
<dbReference type="GO" id="GO:0008820">
    <property type="term" value="F:cobinamide phosphate guanylyltransferase activity"/>
    <property type="evidence" value="ECO:0007669"/>
    <property type="project" value="UniProtKB-UniRule"/>
</dbReference>
<dbReference type="CDD" id="cd00544">
    <property type="entry name" value="CobU"/>
    <property type="match status" value="1"/>
</dbReference>
<evidence type="ECO:0000256" key="1">
    <source>
        <dbReference type="ARBA" id="ARBA00000312"/>
    </source>
</evidence>
<evidence type="ECO:0000256" key="4">
    <source>
        <dbReference type="ARBA" id="ARBA00003889"/>
    </source>
</evidence>
<evidence type="ECO:0000256" key="5">
    <source>
        <dbReference type="ARBA" id="ARBA00004692"/>
    </source>
</evidence>
<organism evidence="17 18">
    <name type="scientific">Roseospirillum parvum</name>
    <dbReference type="NCBI Taxonomy" id="83401"/>
    <lineage>
        <taxon>Bacteria</taxon>
        <taxon>Pseudomonadati</taxon>
        <taxon>Pseudomonadota</taxon>
        <taxon>Alphaproteobacteria</taxon>
        <taxon>Rhodospirillales</taxon>
        <taxon>Rhodospirillaceae</taxon>
        <taxon>Roseospirillum</taxon>
    </lineage>
</organism>
<comment type="similarity">
    <text evidence="7 14">Belongs to the CobU/CobP family.</text>
</comment>
<evidence type="ECO:0000256" key="6">
    <source>
        <dbReference type="ARBA" id="ARBA00005159"/>
    </source>
</evidence>
<proteinExistence type="inferred from homology"/>
<evidence type="ECO:0000256" key="11">
    <source>
        <dbReference type="ARBA" id="ARBA00022777"/>
    </source>
</evidence>
<evidence type="ECO:0000256" key="14">
    <source>
        <dbReference type="PIRNR" id="PIRNR006135"/>
    </source>
</evidence>
<keyword evidence="10 14" id="KW-0547">Nucleotide-binding</keyword>
<evidence type="ECO:0000256" key="15">
    <source>
        <dbReference type="PIRSR" id="PIRSR006135-1"/>
    </source>
</evidence>
<evidence type="ECO:0000256" key="3">
    <source>
        <dbReference type="ARBA" id="ARBA00001522"/>
    </source>
</evidence>
<dbReference type="Gene3D" id="3.40.50.300">
    <property type="entry name" value="P-loop containing nucleotide triphosphate hydrolases"/>
    <property type="match status" value="1"/>
</dbReference>
<dbReference type="Proteomes" id="UP000217076">
    <property type="component" value="Unassembled WGS sequence"/>
</dbReference>
<dbReference type="UniPathway" id="UPA00148">
    <property type="reaction ID" value="UER00236"/>
</dbReference>
<keyword evidence="12 14" id="KW-0067">ATP-binding</keyword>
<dbReference type="PANTHER" id="PTHR34848:SF1">
    <property type="entry name" value="BIFUNCTIONAL ADENOSYLCOBALAMIN BIOSYNTHESIS PROTEIN COBU"/>
    <property type="match status" value="1"/>
</dbReference>
<dbReference type="GO" id="GO:0005524">
    <property type="term" value="F:ATP binding"/>
    <property type="evidence" value="ECO:0007669"/>
    <property type="project" value="UniProtKB-UniRule"/>
</dbReference>
<feature type="binding site" evidence="16">
    <location>
        <position position="82"/>
    </location>
    <ligand>
        <name>GTP</name>
        <dbReference type="ChEBI" id="CHEBI:37565"/>
    </ligand>
</feature>
<comment type="catalytic activity">
    <reaction evidence="1 14">
        <text>adenosylcob(III)inamide + ATP = adenosylcob(III)inamide phosphate + ADP + H(+)</text>
        <dbReference type="Rhea" id="RHEA:15769"/>
        <dbReference type="ChEBI" id="CHEBI:2480"/>
        <dbReference type="ChEBI" id="CHEBI:15378"/>
        <dbReference type="ChEBI" id="CHEBI:30616"/>
        <dbReference type="ChEBI" id="CHEBI:58502"/>
        <dbReference type="ChEBI" id="CHEBI:456216"/>
        <dbReference type="EC" id="2.7.1.156"/>
    </reaction>
</comment>
<dbReference type="EC" id="2.7.7.62" evidence="14"/>
<dbReference type="GO" id="GO:0009236">
    <property type="term" value="P:cobalamin biosynthetic process"/>
    <property type="evidence" value="ECO:0007669"/>
    <property type="project" value="UniProtKB-UniRule"/>
</dbReference>
<comment type="pathway">
    <text evidence="6 14">Cofactor biosynthesis; adenosylcobalamin biosynthesis; adenosylcobalamin from cob(II)yrinate a,c-diamide: step 5/7.</text>
</comment>
<dbReference type="Pfam" id="PF02283">
    <property type="entry name" value="CobU"/>
    <property type="match status" value="1"/>
</dbReference>
<feature type="binding site" evidence="16">
    <location>
        <begin position="22"/>
        <end position="29"/>
    </location>
    <ligand>
        <name>GTP</name>
        <dbReference type="ChEBI" id="CHEBI:37565"/>
    </ligand>
</feature>
<comment type="catalytic activity">
    <reaction evidence="2 14">
        <text>adenosylcob(III)inamide phosphate + GTP + H(+) = adenosylcob(III)inamide-GDP + diphosphate</text>
        <dbReference type="Rhea" id="RHEA:22712"/>
        <dbReference type="ChEBI" id="CHEBI:15378"/>
        <dbReference type="ChEBI" id="CHEBI:33019"/>
        <dbReference type="ChEBI" id="CHEBI:37565"/>
        <dbReference type="ChEBI" id="CHEBI:58502"/>
        <dbReference type="ChEBI" id="CHEBI:60487"/>
        <dbReference type="EC" id="2.7.7.62"/>
    </reaction>
</comment>
<evidence type="ECO:0000256" key="13">
    <source>
        <dbReference type="ARBA" id="ARBA00023134"/>
    </source>
</evidence>
<dbReference type="STRING" id="83401.SAMN05421742_11720"/>
<evidence type="ECO:0000256" key="9">
    <source>
        <dbReference type="ARBA" id="ARBA00022679"/>
    </source>
</evidence>
<evidence type="ECO:0000256" key="7">
    <source>
        <dbReference type="ARBA" id="ARBA00007490"/>
    </source>
</evidence>
<reference evidence="18" key="1">
    <citation type="submission" date="2016-10" db="EMBL/GenBank/DDBJ databases">
        <authorList>
            <person name="Varghese N."/>
            <person name="Submissions S."/>
        </authorList>
    </citation>
    <scope>NUCLEOTIDE SEQUENCE [LARGE SCALE GENOMIC DNA]</scope>
    <source>
        <strain evidence="18">930I</strain>
    </source>
</reference>
<sequence length="189" mass="19650">MTITPPTPDDLTPLPALTLVLGGARSGKSRLAEALVLAHLAKRGGAPARYIATAPAPGDDTEMAARIAAHQTRRGADWTTVEAPGDLTEALTEGPPGSPILLDCLTLWLANLMFADTDPAPHISQLPHLLDQASGPVVAVSNEVGLGIVPDHPLGRTFRDAQGTLNQTIARHAPRTILVTAGLPLILKG</sequence>
<dbReference type="PANTHER" id="PTHR34848">
    <property type="match status" value="1"/>
</dbReference>
<keyword evidence="13 14" id="KW-0342">GTP-binding</keyword>
<dbReference type="PIRSF" id="PIRSF006135">
    <property type="entry name" value="CobU"/>
    <property type="match status" value="1"/>
</dbReference>
<gene>
    <name evidence="17" type="ORF">SAMN05421742_11720</name>
</gene>
<dbReference type="EMBL" id="FNCV01000017">
    <property type="protein sequence ID" value="SDH87026.1"/>
    <property type="molecule type" value="Genomic_DNA"/>
</dbReference>
<comment type="catalytic activity">
    <reaction evidence="3">
        <text>adenosylcob(III)inamide + GTP = adenosylcob(III)inamide phosphate + GDP + H(+)</text>
        <dbReference type="Rhea" id="RHEA:15765"/>
        <dbReference type="ChEBI" id="CHEBI:2480"/>
        <dbReference type="ChEBI" id="CHEBI:15378"/>
        <dbReference type="ChEBI" id="CHEBI:37565"/>
        <dbReference type="ChEBI" id="CHEBI:58189"/>
        <dbReference type="ChEBI" id="CHEBI:58502"/>
        <dbReference type="EC" id="2.7.1.156"/>
    </reaction>
</comment>
<accession>A0A1G8FYG9</accession>
<dbReference type="OrthoDB" id="9788370at2"/>
<comment type="pathway">
    <text evidence="5 14">Cofactor biosynthesis; adenosylcobalamin biosynthesis; adenosylcobalamin from cob(II)yrinate a,c-diamide: step 6/7.</text>
</comment>
<keyword evidence="8 14" id="KW-0169">Cobalamin biosynthesis</keyword>
<evidence type="ECO:0000256" key="8">
    <source>
        <dbReference type="ARBA" id="ARBA00022573"/>
    </source>
</evidence>
<evidence type="ECO:0000256" key="2">
    <source>
        <dbReference type="ARBA" id="ARBA00000711"/>
    </source>
</evidence>
<keyword evidence="9 14" id="KW-0808">Transferase</keyword>
<dbReference type="EC" id="2.7.1.156" evidence="14"/>